<dbReference type="RefSeq" id="WP_183615884.1">
    <property type="nucleotide sequence ID" value="NZ_JACIDY010000001.1"/>
</dbReference>
<organism evidence="2 3">
    <name type="scientific">Novosphingobium fluoreni</name>
    <dbReference type="NCBI Taxonomy" id="1391222"/>
    <lineage>
        <taxon>Bacteria</taxon>
        <taxon>Pseudomonadati</taxon>
        <taxon>Pseudomonadota</taxon>
        <taxon>Alphaproteobacteria</taxon>
        <taxon>Sphingomonadales</taxon>
        <taxon>Sphingomonadaceae</taxon>
        <taxon>Novosphingobium</taxon>
    </lineage>
</organism>
<proteinExistence type="predicted"/>
<dbReference type="SUPFAM" id="SSF51294">
    <property type="entry name" value="Hedgehog/intein (Hint) domain"/>
    <property type="match status" value="1"/>
</dbReference>
<dbReference type="Pfam" id="PF13403">
    <property type="entry name" value="Hint_2"/>
    <property type="match status" value="1"/>
</dbReference>
<name>A0A7W6BZ46_9SPHN</name>
<dbReference type="Proteomes" id="UP000561459">
    <property type="component" value="Unassembled WGS sequence"/>
</dbReference>
<evidence type="ECO:0000313" key="2">
    <source>
        <dbReference type="EMBL" id="MBB3939110.1"/>
    </source>
</evidence>
<gene>
    <name evidence="2" type="ORF">GGR39_000739</name>
</gene>
<evidence type="ECO:0000313" key="3">
    <source>
        <dbReference type="Proteomes" id="UP000561459"/>
    </source>
</evidence>
<feature type="domain" description="Hedgehog/Intein (Hint)" evidence="1">
    <location>
        <begin position="133"/>
        <end position="269"/>
    </location>
</feature>
<comment type="caution">
    <text evidence="2">The sequence shown here is derived from an EMBL/GenBank/DDBJ whole genome shotgun (WGS) entry which is preliminary data.</text>
</comment>
<dbReference type="InterPro" id="IPR028992">
    <property type="entry name" value="Hedgehog/Intein_dom"/>
</dbReference>
<keyword evidence="3" id="KW-1185">Reference proteome</keyword>
<dbReference type="AlphaFoldDB" id="A0A7W6BZ46"/>
<dbReference type="EMBL" id="JACIDY010000001">
    <property type="protein sequence ID" value="MBB3939110.1"/>
    <property type="molecule type" value="Genomic_DNA"/>
</dbReference>
<protein>
    <recommendedName>
        <fullName evidence="1">Hedgehog/Intein (Hint) domain-containing protein</fullName>
    </recommendedName>
</protein>
<accession>A0A7W6BZ46</accession>
<evidence type="ECO:0000259" key="1">
    <source>
        <dbReference type="Pfam" id="PF13403"/>
    </source>
</evidence>
<reference evidence="2 3" key="1">
    <citation type="submission" date="2020-08" db="EMBL/GenBank/DDBJ databases">
        <title>Genomic Encyclopedia of Type Strains, Phase IV (KMG-IV): sequencing the most valuable type-strain genomes for metagenomic binning, comparative biology and taxonomic classification.</title>
        <authorList>
            <person name="Goeker M."/>
        </authorList>
    </citation>
    <scope>NUCLEOTIDE SEQUENCE [LARGE SCALE GENOMIC DNA]</scope>
    <source>
        <strain evidence="2 3">DSM 27568</strain>
    </source>
</reference>
<dbReference type="InterPro" id="IPR036844">
    <property type="entry name" value="Hint_dom_sf"/>
</dbReference>
<sequence length="469" mass="50368">MYGSDANAISGKYFPADYLYTPFFFSSESATVDGETTYTGSIGGVHTAFFKEGSFTIIDADKGLVQLNGENYHIMGSSSDGQNLVMGTERTETIGSITSTTVYPSLVISNSGLFPPEPTNFATSNPYNTPNPVCYAEGTLLSTEGGYVAIESLAVGDKIELVDGSFRPIKWIGSQTVQCNTPFAQSTKPIRIRAHAFGEGRPFIDLVVSPGHRLMVSCIEDHLVRAELIVNGSSILIEEVDQVNYWHVELEQHAVVLANGLAAETYYDTGNRAFFTADGTMGHDADAEAHAPECLPSITGGHVLAAIRAVTMDRAARIEAKPPLDKIEVALAVGDLMVQPIVAGDHCLTFHVSELANDLRLISGVETPMWMDPASTDARSLGVLLTGLDVVDGDGTARSIQLSALNHEHGFHSLESDGTNEWRWTNGNATLPLALFEGLVGSLTLCFSYGRIAAGTMRREGFVRHNIAA</sequence>